<comment type="caution">
    <text evidence="2">The sequence shown here is derived from an EMBL/GenBank/DDBJ whole genome shotgun (WGS) entry which is preliminary data.</text>
</comment>
<evidence type="ECO:0000313" key="3">
    <source>
        <dbReference type="Proteomes" id="UP000886653"/>
    </source>
</evidence>
<evidence type="ECO:0000256" key="1">
    <source>
        <dbReference type="SAM" id="MobiDB-lite"/>
    </source>
</evidence>
<keyword evidence="3" id="KW-1185">Reference proteome</keyword>
<dbReference type="Proteomes" id="UP000886653">
    <property type="component" value="Unassembled WGS sequence"/>
</dbReference>
<feature type="region of interest" description="Disordered" evidence="1">
    <location>
        <begin position="137"/>
        <end position="170"/>
    </location>
</feature>
<accession>A0A9P6T804</accession>
<evidence type="ECO:0000313" key="2">
    <source>
        <dbReference type="EMBL" id="KAG0140993.1"/>
    </source>
</evidence>
<feature type="compositionally biased region" description="Acidic residues" evidence="1">
    <location>
        <begin position="159"/>
        <end position="170"/>
    </location>
</feature>
<protein>
    <submittedName>
        <fullName evidence="2">Uncharacterized protein</fullName>
    </submittedName>
</protein>
<reference evidence="2" key="1">
    <citation type="submission" date="2013-11" db="EMBL/GenBank/DDBJ databases">
        <title>Genome sequence of the fusiform rust pathogen reveals effectors for host alternation and coevolution with pine.</title>
        <authorList>
            <consortium name="DOE Joint Genome Institute"/>
            <person name="Smith K."/>
            <person name="Pendleton A."/>
            <person name="Kubisiak T."/>
            <person name="Anderson C."/>
            <person name="Salamov A."/>
            <person name="Aerts A."/>
            <person name="Riley R."/>
            <person name="Clum A."/>
            <person name="Lindquist E."/>
            <person name="Ence D."/>
            <person name="Campbell M."/>
            <person name="Kronenberg Z."/>
            <person name="Feau N."/>
            <person name="Dhillon B."/>
            <person name="Hamelin R."/>
            <person name="Burleigh J."/>
            <person name="Smith J."/>
            <person name="Yandell M."/>
            <person name="Nelson C."/>
            <person name="Grigoriev I."/>
            <person name="Davis J."/>
        </authorList>
    </citation>
    <scope>NUCLEOTIDE SEQUENCE</scope>
    <source>
        <strain evidence="2">G11</strain>
    </source>
</reference>
<proteinExistence type="predicted"/>
<name>A0A9P6T804_9BASI</name>
<dbReference type="AlphaFoldDB" id="A0A9P6T804"/>
<gene>
    <name evidence="2" type="ORF">CROQUDRAFT_110771</name>
</gene>
<feature type="compositionally biased region" description="Polar residues" evidence="1">
    <location>
        <begin position="147"/>
        <end position="157"/>
    </location>
</feature>
<dbReference type="EMBL" id="MU167408">
    <property type="protein sequence ID" value="KAG0140993.1"/>
    <property type="molecule type" value="Genomic_DNA"/>
</dbReference>
<organism evidence="2 3">
    <name type="scientific">Cronartium quercuum f. sp. fusiforme G11</name>
    <dbReference type="NCBI Taxonomy" id="708437"/>
    <lineage>
        <taxon>Eukaryota</taxon>
        <taxon>Fungi</taxon>
        <taxon>Dikarya</taxon>
        <taxon>Basidiomycota</taxon>
        <taxon>Pucciniomycotina</taxon>
        <taxon>Pucciniomycetes</taxon>
        <taxon>Pucciniales</taxon>
        <taxon>Coleosporiaceae</taxon>
        <taxon>Cronartium</taxon>
    </lineage>
</organism>
<sequence length="197" mass="21979">MKMKYPDTVNAKPNLGFGAFKTPTVVFGVSYVFLLYSQFLPFCPDEHLISKQSIPSPKQSFVDLNQRHIYINQTMAADEGIAKSQRTCQERCEKKGREGTVYDHGSDTDERIVPRASSSDVVTNEETLDNVRVMNESRETDGARIPNPSTKPVTLSIDNADDGSDVDVGQDEGLVNVRDDTFGPTTPRERFQVRLTS</sequence>